<gene>
    <name evidence="13" type="ORF">JCM19301_625</name>
</gene>
<keyword evidence="8" id="KW-0378">Hydrolase</keyword>
<dbReference type="GO" id="GO:0004222">
    <property type="term" value="F:metalloendopeptidase activity"/>
    <property type="evidence" value="ECO:0007669"/>
    <property type="project" value="InterPro"/>
</dbReference>
<accession>A0A090VMS2</accession>
<evidence type="ECO:0000256" key="8">
    <source>
        <dbReference type="ARBA" id="ARBA00022801"/>
    </source>
</evidence>
<dbReference type="GO" id="GO:0008270">
    <property type="term" value="F:zinc ion binding"/>
    <property type="evidence" value="ECO:0007669"/>
    <property type="project" value="InterPro"/>
</dbReference>
<keyword evidence="4" id="KW-0964">Secreted</keyword>
<keyword evidence="10 13" id="KW-0482">Metalloprotease</keyword>
<dbReference type="GO" id="GO:0006508">
    <property type="term" value="P:proteolysis"/>
    <property type="evidence" value="ECO:0007669"/>
    <property type="project" value="UniProtKB-KW"/>
</dbReference>
<keyword evidence="9" id="KW-0862">Zinc</keyword>
<keyword evidence="5 13" id="KW-0645">Protease</keyword>
<dbReference type="InterPro" id="IPR050371">
    <property type="entry name" value="Fungal_virulence_M36"/>
</dbReference>
<keyword evidence="7" id="KW-0732">Signal</keyword>
<evidence type="ECO:0000256" key="7">
    <source>
        <dbReference type="ARBA" id="ARBA00022729"/>
    </source>
</evidence>
<evidence type="ECO:0000256" key="9">
    <source>
        <dbReference type="ARBA" id="ARBA00022833"/>
    </source>
</evidence>
<evidence type="ECO:0000313" key="13">
    <source>
        <dbReference type="EMBL" id="GAL66060.1"/>
    </source>
</evidence>
<evidence type="ECO:0000256" key="11">
    <source>
        <dbReference type="ARBA" id="ARBA00023145"/>
    </source>
</evidence>
<evidence type="ECO:0000256" key="6">
    <source>
        <dbReference type="ARBA" id="ARBA00022723"/>
    </source>
</evidence>
<comment type="cofactor">
    <cofactor evidence="1">
        <name>Zn(2+)</name>
        <dbReference type="ChEBI" id="CHEBI:29105"/>
    </cofactor>
</comment>
<dbReference type="NCBIfam" id="TIGR04183">
    <property type="entry name" value="Por_Secre_tail"/>
    <property type="match status" value="1"/>
</dbReference>
<dbReference type="SUPFAM" id="SSF55486">
    <property type="entry name" value="Metalloproteases ('zincins'), catalytic domain"/>
    <property type="match status" value="1"/>
</dbReference>
<dbReference type="MEROPS" id="M36.001"/>
<dbReference type="Gene3D" id="1.10.390.10">
    <property type="entry name" value="Neutral Protease Domain 2"/>
    <property type="match status" value="1"/>
</dbReference>
<comment type="subcellular location">
    <subcellularLocation>
        <location evidence="2">Secreted</location>
    </subcellularLocation>
</comment>
<protein>
    <submittedName>
        <fullName evidence="13">Metalloprotease MEP2</fullName>
    </submittedName>
</protein>
<dbReference type="InterPro" id="IPR001842">
    <property type="entry name" value="Peptidase_M36"/>
</dbReference>
<evidence type="ECO:0000259" key="12">
    <source>
        <dbReference type="Pfam" id="PF18962"/>
    </source>
</evidence>
<dbReference type="Pfam" id="PF02128">
    <property type="entry name" value="Peptidase_M36"/>
    <property type="match status" value="1"/>
</dbReference>
<dbReference type="PANTHER" id="PTHR33478:SF1">
    <property type="entry name" value="EXTRACELLULAR METALLOPROTEINASE MEP"/>
    <property type="match status" value="1"/>
</dbReference>
<feature type="domain" description="Secretion system C-terminal sorting" evidence="12">
    <location>
        <begin position="96"/>
        <end position="167"/>
    </location>
</feature>
<dbReference type="GO" id="GO:0005615">
    <property type="term" value="C:extracellular space"/>
    <property type="evidence" value="ECO:0007669"/>
    <property type="project" value="InterPro"/>
</dbReference>
<evidence type="ECO:0000256" key="4">
    <source>
        <dbReference type="ARBA" id="ARBA00022525"/>
    </source>
</evidence>
<evidence type="ECO:0000256" key="3">
    <source>
        <dbReference type="ARBA" id="ARBA00006006"/>
    </source>
</evidence>
<name>A0A090VMS2_9FLAO</name>
<dbReference type="RefSeq" id="WP_052417869.1">
    <property type="nucleotide sequence ID" value="NZ_BBNR01000003.1"/>
</dbReference>
<dbReference type="PANTHER" id="PTHR33478">
    <property type="entry name" value="EXTRACELLULAR METALLOPROTEINASE MEP"/>
    <property type="match status" value="1"/>
</dbReference>
<evidence type="ECO:0000256" key="10">
    <source>
        <dbReference type="ARBA" id="ARBA00023049"/>
    </source>
</evidence>
<reference evidence="13 14" key="1">
    <citation type="journal article" date="2014" name="Genome Announc.">
        <title>Draft Genome Sequence of Marine Flavobacterium Jejuia pallidilutea Strain 11shimoA1 and Pigmentation Mutants.</title>
        <authorList>
            <person name="Takatani N."/>
            <person name="Nakanishi M."/>
            <person name="Meirelles P."/>
            <person name="Mino S."/>
            <person name="Suda W."/>
            <person name="Oshima K."/>
            <person name="Hattori M."/>
            <person name="Ohkuma M."/>
            <person name="Hosokawa M."/>
            <person name="Miyashita K."/>
            <person name="Thompson F.L."/>
            <person name="Niwa A."/>
            <person name="Sawabe T."/>
            <person name="Sawabe T."/>
        </authorList>
    </citation>
    <scope>NUCLEOTIDE SEQUENCE [LARGE SCALE GENOMIC DNA]</scope>
    <source>
        <strain evidence="13 14">JCM 19301</strain>
    </source>
</reference>
<comment type="caution">
    <text evidence="13">The sequence shown here is derived from an EMBL/GenBank/DDBJ whole genome shotgun (WGS) entry which is preliminary data.</text>
</comment>
<evidence type="ECO:0000256" key="2">
    <source>
        <dbReference type="ARBA" id="ARBA00004613"/>
    </source>
</evidence>
<keyword evidence="11" id="KW-0865">Zymogen</keyword>
<evidence type="ECO:0000313" key="14">
    <source>
        <dbReference type="Proteomes" id="UP000029641"/>
    </source>
</evidence>
<evidence type="ECO:0000256" key="5">
    <source>
        <dbReference type="ARBA" id="ARBA00022670"/>
    </source>
</evidence>
<proteinExistence type="inferred from homology"/>
<dbReference type="Pfam" id="PF18962">
    <property type="entry name" value="Por_Secre_tail"/>
    <property type="match status" value="1"/>
</dbReference>
<keyword evidence="6" id="KW-0479">Metal-binding</keyword>
<dbReference type="InterPro" id="IPR026444">
    <property type="entry name" value="Secre_tail"/>
</dbReference>
<dbReference type="EMBL" id="BBNR01000003">
    <property type="protein sequence ID" value="GAL66060.1"/>
    <property type="molecule type" value="Genomic_DNA"/>
</dbReference>
<dbReference type="Proteomes" id="UP000029641">
    <property type="component" value="Unassembled WGS sequence"/>
</dbReference>
<evidence type="ECO:0000256" key="1">
    <source>
        <dbReference type="ARBA" id="ARBA00001947"/>
    </source>
</evidence>
<dbReference type="Gene3D" id="2.60.120.380">
    <property type="match status" value="1"/>
</dbReference>
<organism evidence="13 14">
    <name type="scientific">Jejuia pallidilutea</name>
    <dbReference type="NCBI Taxonomy" id="504487"/>
    <lineage>
        <taxon>Bacteria</taxon>
        <taxon>Pseudomonadati</taxon>
        <taxon>Bacteroidota</taxon>
        <taxon>Flavobacteriia</taxon>
        <taxon>Flavobacteriales</taxon>
        <taxon>Flavobacteriaceae</taxon>
        <taxon>Jejuia</taxon>
    </lineage>
</organism>
<sequence length="169" mass="18181">MRLVIEGLKLQGCNPDFIDGRDGLLAADIALTGGADQCLIWEVFAKRGLGVAASRGDLAVFNDQVEDFTVPDASDPSLANCTTLSADTFNTSDYKIYPNPATNTITITSNRNLGDVKLQLVDINGRMVLTKSTTLSRNVDLDISGLQSGLYVLKIVGAYNSTNHKIIKE</sequence>
<dbReference type="AlphaFoldDB" id="A0A090VMS2"/>
<comment type="similarity">
    <text evidence="3">Belongs to the peptidase M36 family.</text>
</comment>
<dbReference type="InterPro" id="IPR027268">
    <property type="entry name" value="Peptidase_M4/M1_CTD_sf"/>
</dbReference>